<dbReference type="GO" id="GO:0016853">
    <property type="term" value="F:isomerase activity"/>
    <property type="evidence" value="ECO:0007669"/>
    <property type="project" value="UniProtKB-KW"/>
</dbReference>
<dbReference type="EMBL" id="NFCF01000063">
    <property type="protein sequence ID" value="OTW50739.1"/>
    <property type="molecule type" value="Genomic_DNA"/>
</dbReference>
<accession>A0A242WBI5</accession>
<dbReference type="Proteomes" id="UP000195152">
    <property type="component" value="Unassembled WGS sequence"/>
</dbReference>
<dbReference type="AlphaFoldDB" id="A0A242WBI5"/>
<evidence type="ECO:0000313" key="3">
    <source>
        <dbReference type="Proteomes" id="UP000195152"/>
    </source>
</evidence>
<dbReference type="InterPro" id="IPR023405">
    <property type="entry name" value="Topo_IA_core_domain"/>
</dbReference>
<reference evidence="2 3" key="1">
    <citation type="submission" date="2016-10" db="EMBL/GenBank/DDBJ databases">
        <title>Comparative genomics of Bacillus thuringiensis reveals a path to pathogens against multiple invertebrate hosts.</title>
        <authorList>
            <person name="Zheng J."/>
            <person name="Gao Q."/>
            <person name="Liu H."/>
            <person name="Peng D."/>
            <person name="Ruan L."/>
            <person name="Sun M."/>
        </authorList>
    </citation>
    <scope>NUCLEOTIDE SEQUENCE [LARGE SCALE GENOMIC DNA]</scope>
    <source>
        <strain evidence="2">BGSC 4AC1</strain>
    </source>
</reference>
<dbReference type="InterPro" id="IPR006171">
    <property type="entry name" value="TOPRIM_dom"/>
</dbReference>
<dbReference type="Pfam" id="PF01751">
    <property type="entry name" value="Toprim"/>
    <property type="match status" value="1"/>
</dbReference>
<feature type="domain" description="Toprim" evidence="1">
    <location>
        <begin position="5"/>
        <end position="120"/>
    </location>
</feature>
<organism evidence="2 3">
    <name type="scientific">Bacillus thuringiensis serovar mexicanensis</name>
    <dbReference type="NCBI Taxonomy" id="180868"/>
    <lineage>
        <taxon>Bacteria</taxon>
        <taxon>Bacillati</taxon>
        <taxon>Bacillota</taxon>
        <taxon>Bacilli</taxon>
        <taxon>Bacillales</taxon>
        <taxon>Bacillaceae</taxon>
        <taxon>Bacillus</taxon>
        <taxon>Bacillus cereus group</taxon>
    </lineage>
</organism>
<keyword evidence="2" id="KW-0413">Isomerase</keyword>
<dbReference type="SMART" id="SM00493">
    <property type="entry name" value="TOPRIM"/>
    <property type="match status" value="1"/>
</dbReference>
<proteinExistence type="predicted"/>
<evidence type="ECO:0000259" key="1">
    <source>
        <dbReference type="SMART" id="SM00493"/>
    </source>
</evidence>
<name>A0A242WBI5_BACTU</name>
<evidence type="ECO:0000313" key="2">
    <source>
        <dbReference type="EMBL" id="OTW50739.1"/>
    </source>
</evidence>
<dbReference type="RefSeq" id="WP_000932886.1">
    <property type="nucleotide sequence ID" value="NZ_NFCF01000063.1"/>
</dbReference>
<dbReference type="SUPFAM" id="SSF56712">
    <property type="entry name" value="Prokaryotic type I DNA topoisomerase"/>
    <property type="match status" value="1"/>
</dbReference>
<gene>
    <name evidence="2" type="ORF">BK699_09295</name>
</gene>
<comment type="caution">
    <text evidence="2">The sequence shown here is derived from an EMBL/GenBank/DDBJ whole genome shotgun (WGS) entry which is preliminary data.</text>
</comment>
<dbReference type="Gene3D" id="3.40.50.140">
    <property type="match status" value="1"/>
</dbReference>
<protein>
    <submittedName>
        <fullName evidence="2">DNA topoisomerase III</fullName>
    </submittedName>
</protein>
<sequence length="121" mass="13558">MLNKPFLLIAEKPDAAKAIAKIFPHKIKNGFIEVDENNITGSRGIITYAFGHLVELADPEYIDEKYKTWSWDTLPITPDNIPLRAAKGKEQQLRLIKQLANRSDIKVIINACDAGRGANRS</sequence>